<dbReference type="OrthoDB" id="637392at2"/>
<evidence type="ECO:0000313" key="1">
    <source>
        <dbReference type="EMBL" id="PQL90509.1"/>
    </source>
</evidence>
<comment type="caution">
    <text evidence="1">The sequence shown here is derived from an EMBL/GenBank/DDBJ whole genome shotgun (WGS) entry which is preliminary data.</text>
</comment>
<dbReference type="Proteomes" id="UP000238042">
    <property type="component" value="Unassembled WGS sequence"/>
</dbReference>
<dbReference type="RefSeq" id="WP_105247667.1">
    <property type="nucleotide sequence ID" value="NZ_PSZM01000046.1"/>
</dbReference>
<proteinExistence type="predicted"/>
<organism evidence="1 2">
    <name type="scientific">Apibacter adventoris</name>
    <dbReference type="NCBI Taxonomy" id="1679466"/>
    <lineage>
        <taxon>Bacteria</taxon>
        <taxon>Pseudomonadati</taxon>
        <taxon>Bacteroidota</taxon>
        <taxon>Flavobacteriia</taxon>
        <taxon>Flavobacteriales</taxon>
        <taxon>Weeksellaceae</taxon>
        <taxon>Apibacter</taxon>
    </lineage>
</organism>
<accession>A0A2S8A7H1</accession>
<keyword evidence="2" id="KW-1185">Reference proteome</keyword>
<evidence type="ECO:0000313" key="2">
    <source>
        <dbReference type="Proteomes" id="UP000238042"/>
    </source>
</evidence>
<gene>
    <name evidence="1" type="ORF">C4S77_11520</name>
</gene>
<protein>
    <submittedName>
        <fullName evidence="1">Uncharacterized protein</fullName>
    </submittedName>
</protein>
<sequence>MKILFFILLVIIVSISYSQNVKETKIIKVGKEIQGDFNGDGKFETARLQIVEKGIFDEKEWILSVVFSDLSIPSLLFKCDKDYSVLINEGSLNNISGDGNYYLFTT</sequence>
<dbReference type="AlphaFoldDB" id="A0A2S8A7H1"/>
<dbReference type="EMBL" id="PSZM01000046">
    <property type="protein sequence ID" value="PQL90509.1"/>
    <property type="molecule type" value="Genomic_DNA"/>
</dbReference>
<name>A0A2S8A7H1_9FLAO</name>
<reference evidence="1 2" key="1">
    <citation type="submission" date="2018-02" db="EMBL/GenBank/DDBJ databases">
        <title>Genome sequences of Apibacter spp., gut symbionts of Asian honey bees.</title>
        <authorList>
            <person name="Kwong W.K."/>
            <person name="Steele M.I."/>
            <person name="Moran N.A."/>
        </authorList>
    </citation>
    <scope>NUCLEOTIDE SEQUENCE [LARGE SCALE GENOMIC DNA]</scope>
    <source>
        <strain evidence="2">wkB301</strain>
    </source>
</reference>